<evidence type="ECO:0000259" key="1">
    <source>
        <dbReference type="Pfam" id="PF11738"/>
    </source>
</evidence>
<feature type="domain" description="DUF3298" evidence="1">
    <location>
        <begin position="183"/>
        <end position="261"/>
    </location>
</feature>
<dbReference type="KEGG" id="pru:PRU_1652"/>
<dbReference type="PROSITE" id="PS51257">
    <property type="entry name" value="PROKAR_LIPOPROTEIN"/>
    <property type="match status" value="1"/>
</dbReference>
<proteinExistence type="predicted"/>
<dbReference type="InterPro" id="IPR037126">
    <property type="entry name" value="PdaC/RsiV-like_sf"/>
</dbReference>
<accession>D5ETJ3</accession>
<organism evidence="2 3">
    <name type="scientific">Xylanibacter ruminicola (strain ATCC 19189 / DSM 19721 / CIP 105475 / JCM 8958 / 23)</name>
    <name type="common">Prevotella ruminicola</name>
    <dbReference type="NCBI Taxonomy" id="264731"/>
    <lineage>
        <taxon>Bacteria</taxon>
        <taxon>Pseudomonadati</taxon>
        <taxon>Bacteroidota</taxon>
        <taxon>Bacteroidia</taxon>
        <taxon>Bacteroidales</taxon>
        <taxon>Prevotellaceae</taxon>
        <taxon>Xylanibacter</taxon>
    </lineage>
</organism>
<dbReference type="EMBL" id="CP002006">
    <property type="protein sequence ID" value="ADE82081.1"/>
    <property type="molecule type" value="Genomic_DNA"/>
</dbReference>
<dbReference type="AlphaFoldDB" id="D5ETJ3"/>
<keyword evidence="2" id="KW-0449">Lipoprotein</keyword>
<dbReference type="Pfam" id="PF11738">
    <property type="entry name" value="DUF3298"/>
    <property type="match status" value="1"/>
</dbReference>
<dbReference type="STRING" id="264731.PRU_1652"/>
<evidence type="ECO:0000313" key="3">
    <source>
        <dbReference type="Proteomes" id="UP000000927"/>
    </source>
</evidence>
<evidence type="ECO:0000313" key="2">
    <source>
        <dbReference type="EMBL" id="ADE82081.1"/>
    </source>
</evidence>
<reference evidence="2 3" key="1">
    <citation type="journal article" date="2010" name="Microb. Ecol.">
        <title>Comparative genome analysis of Prevotella ruminicola and Prevotella bryantii: insights into their environmental niche.</title>
        <authorList>
            <consortium name="North American Consortium for Rumen Bacteria"/>
            <person name="Purushe J."/>
            <person name="Fouts D.E."/>
            <person name="Morrison M."/>
            <person name="White B.A."/>
            <person name="Mackie R.I."/>
            <person name="Coutinho P.M."/>
            <person name="Henrissat B."/>
            <person name="Nelson K.E."/>
        </authorList>
    </citation>
    <scope>NUCLEOTIDE SEQUENCE [LARGE SCALE GENOMIC DNA]</scope>
    <source>
        <strain evidence="3">ATCC 19189 / JCM 8958 / 23</strain>
    </source>
</reference>
<protein>
    <submittedName>
        <fullName evidence="2">Lipoprotein</fullName>
    </submittedName>
</protein>
<keyword evidence="3" id="KW-1185">Reference proteome</keyword>
<name>D5ETJ3_XYLR2</name>
<dbReference type="Gene3D" id="3.90.640.20">
    <property type="entry name" value="Heat-shock cognate protein, ATPase"/>
    <property type="match status" value="1"/>
</dbReference>
<sequence length="277" mass="31666">MRKNKCKSMTNQLKYTLIFVILAVFTGCRNDDEGKLTFEMLESEKTIRLSNEELSPVCNVSLKLPCATKESGEVGKNINEAVVYRLFNQADMGMQGAMDQFAEAYTMSYKTNMLPLYNADRADTTKRSWYEFHYIINATTEQTSKRTLAYLATIDYSEGHANSIHQLIPLNFKVETGKEIRMKDIFVDGYETQLPPVLLKALMEKTESQNLDQLKEKGYLDQVEMYVPENFIVSDNTITFIFNPSEIASLELGTIELVLTYAQLKKFVKPAFIKSVQ</sequence>
<dbReference type="HOGENOM" id="CLU_083883_0_0_10"/>
<dbReference type="eggNOG" id="ENOG5032VC4">
    <property type="taxonomic scope" value="Bacteria"/>
</dbReference>
<gene>
    <name evidence="2" type="ordered locus">PRU_1652</name>
</gene>
<dbReference type="InterPro" id="IPR021729">
    <property type="entry name" value="DUF3298"/>
</dbReference>
<dbReference type="Gene3D" id="3.30.565.40">
    <property type="entry name" value="Fervidobacterium nodosum Rt17-B1 like"/>
    <property type="match status" value="1"/>
</dbReference>
<dbReference type="Proteomes" id="UP000000927">
    <property type="component" value="Chromosome"/>
</dbReference>